<dbReference type="RefSeq" id="WP_088865219.1">
    <property type="nucleotide sequence ID" value="NZ_CP015101.1"/>
</dbReference>
<dbReference type="Proteomes" id="UP000250272">
    <property type="component" value="Chromosome"/>
</dbReference>
<dbReference type="OrthoDB" id="89013at2157"/>
<dbReference type="AlphaFoldDB" id="A0A2Z2MKF0"/>
<organism evidence="1 2">
    <name type="scientific">Thermococcus barossii</name>
    <dbReference type="NCBI Taxonomy" id="54077"/>
    <lineage>
        <taxon>Archaea</taxon>
        <taxon>Methanobacteriati</taxon>
        <taxon>Methanobacteriota</taxon>
        <taxon>Thermococci</taxon>
        <taxon>Thermococcales</taxon>
        <taxon>Thermococcaceae</taxon>
        <taxon>Thermococcus</taxon>
    </lineage>
</organism>
<name>A0A2Z2MKF0_9EURY</name>
<sequence length="63" mass="6660">MTVEILSDGCQEMEHLSRVHTHMPEGHISGVNSGVASLVRAPNVVEACVGVRNIPPALSKKGL</sequence>
<gene>
    <name evidence="1" type="ORF">A3L01_07460</name>
</gene>
<evidence type="ECO:0000313" key="2">
    <source>
        <dbReference type="Proteomes" id="UP000250272"/>
    </source>
</evidence>
<evidence type="ECO:0000313" key="1">
    <source>
        <dbReference type="EMBL" id="ASJ05215.1"/>
    </source>
</evidence>
<reference evidence="1 2" key="1">
    <citation type="submission" date="2016-04" db="EMBL/GenBank/DDBJ databases">
        <title>Complete genome sequence of Thermococcus barossii type strain SHCK-94.</title>
        <authorList>
            <person name="Oger P.M."/>
        </authorList>
    </citation>
    <scope>NUCLEOTIDE SEQUENCE [LARGE SCALE GENOMIC DNA]</scope>
    <source>
        <strain evidence="1 2">SHCK-94</strain>
    </source>
</reference>
<dbReference type="KEGG" id="tbs:A3L01_07460"/>
<protein>
    <submittedName>
        <fullName evidence="1">Uncharacterized protein</fullName>
    </submittedName>
</protein>
<accession>A0A2Z2MKF0</accession>
<keyword evidence="2" id="KW-1185">Reference proteome</keyword>
<dbReference type="EMBL" id="CP015101">
    <property type="protein sequence ID" value="ASJ05215.1"/>
    <property type="molecule type" value="Genomic_DNA"/>
</dbReference>
<dbReference type="GeneID" id="33326602"/>
<proteinExistence type="predicted"/>